<dbReference type="RefSeq" id="WP_183808312.1">
    <property type="nucleotide sequence ID" value="NZ_JACIEE010000016.1"/>
</dbReference>
<gene>
    <name evidence="2" type="ORF">GGQ64_005413</name>
</gene>
<keyword evidence="3" id="KW-1185">Reference proteome</keyword>
<protein>
    <recommendedName>
        <fullName evidence="4">DUF3311 domain-containing protein</fullName>
    </recommendedName>
</protein>
<evidence type="ECO:0008006" key="4">
    <source>
        <dbReference type="Google" id="ProtNLM"/>
    </source>
</evidence>
<reference evidence="2 3" key="1">
    <citation type="submission" date="2020-08" db="EMBL/GenBank/DDBJ databases">
        <title>Genomic Encyclopedia of Type Strains, Phase IV (KMG-IV): sequencing the most valuable type-strain genomes for metagenomic binning, comparative biology and taxonomic classification.</title>
        <authorList>
            <person name="Goeker M."/>
        </authorList>
    </citation>
    <scope>NUCLEOTIDE SEQUENCE [LARGE SCALE GENOMIC DNA]</scope>
    <source>
        <strain evidence="2 3">DSM 100211</strain>
    </source>
</reference>
<dbReference type="Proteomes" id="UP000574761">
    <property type="component" value="Unassembled WGS sequence"/>
</dbReference>
<proteinExistence type="predicted"/>
<feature type="transmembrane region" description="Helical" evidence="1">
    <location>
        <begin position="43"/>
        <end position="65"/>
    </location>
</feature>
<evidence type="ECO:0000313" key="3">
    <source>
        <dbReference type="Proteomes" id="UP000574761"/>
    </source>
</evidence>
<evidence type="ECO:0000256" key="1">
    <source>
        <dbReference type="SAM" id="Phobius"/>
    </source>
</evidence>
<organism evidence="2 3">
    <name type="scientific">Mycoplana azooxidifex</name>
    <dbReference type="NCBI Taxonomy" id="1636188"/>
    <lineage>
        <taxon>Bacteria</taxon>
        <taxon>Pseudomonadati</taxon>
        <taxon>Pseudomonadota</taxon>
        <taxon>Alphaproteobacteria</taxon>
        <taxon>Hyphomicrobiales</taxon>
        <taxon>Rhizobiaceae</taxon>
        <taxon>Mycoplana</taxon>
    </lineage>
</organism>
<dbReference type="EMBL" id="JACIEE010000016">
    <property type="protein sequence ID" value="MBB3980161.1"/>
    <property type="molecule type" value="Genomic_DNA"/>
</dbReference>
<feature type="transmembrane region" description="Helical" evidence="1">
    <location>
        <begin position="12"/>
        <end position="31"/>
    </location>
</feature>
<comment type="caution">
    <text evidence="2">The sequence shown here is derived from an EMBL/GenBank/DDBJ whole genome shotgun (WGS) entry which is preliminary data.</text>
</comment>
<dbReference type="AlphaFoldDB" id="A0A7W6GLH5"/>
<name>A0A7W6GLH5_9HYPH</name>
<evidence type="ECO:0000313" key="2">
    <source>
        <dbReference type="EMBL" id="MBB3980161.1"/>
    </source>
</evidence>
<keyword evidence="1" id="KW-1133">Transmembrane helix</keyword>
<keyword evidence="1" id="KW-0472">Membrane</keyword>
<keyword evidence="1" id="KW-0812">Transmembrane</keyword>
<accession>A0A7W6GLH5</accession>
<sequence>MGTRRSDGQGFRDLAVMLPISAALLLMPPLIRIFATPGTLGGIPWIVVYIFAVWAAAILVAIAVARHAHQAPGGDPEARSDPTERR</sequence>